<protein>
    <submittedName>
        <fullName evidence="2">Uncharacterized protein</fullName>
    </submittedName>
</protein>
<proteinExistence type="predicted"/>
<feature type="transmembrane region" description="Helical" evidence="1">
    <location>
        <begin position="33"/>
        <end position="53"/>
    </location>
</feature>
<gene>
    <name evidence="2" type="ORF">FA13DRAFT_4545</name>
</gene>
<accession>A0A4Y7TZQ9</accession>
<dbReference type="Proteomes" id="UP000298030">
    <property type="component" value="Unassembled WGS sequence"/>
</dbReference>
<dbReference type="AlphaFoldDB" id="A0A4Y7TZQ9"/>
<evidence type="ECO:0000313" key="3">
    <source>
        <dbReference type="Proteomes" id="UP000298030"/>
    </source>
</evidence>
<evidence type="ECO:0000313" key="2">
    <source>
        <dbReference type="EMBL" id="TEB39484.1"/>
    </source>
</evidence>
<keyword evidence="1" id="KW-0472">Membrane</keyword>
<keyword evidence="3" id="KW-1185">Reference proteome</keyword>
<dbReference type="OrthoDB" id="2758521at2759"/>
<comment type="caution">
    <text evidence="2">The sequence shown here is derived from an EMBL/GenBank/DDBJ whole genome shotgun (WGS) entry which is preliminary data.</text>
</comment>
<name>A0A4Y7TZQ9_COPMI</name>
<evidence type="ECO:0000256" key="1">
    <source>
        <dbReference type="SAM" id="Phobius"/>
    </source>
</evidence>
<dbReference type="STRING" id="71717.A0A4Y7TZQ9"/>
<organism evidence="2 3">
    <name type="scientific">Coprinellus micaceus</name>
    <name type="common">Glistening ink-cap mushroom</name>
    <name type="synonym">Coprinus micaceus</name>
    <dbReference type="NCBI Taxonomy" id="71717"/>
    <lineage>
        <taxon>Eukaryota</taxon>
        <taxon>Fungi</taxon>
        <taxon>Dikarya</taxon>
        <taxon>Basidiomycota</taxon>
        <taxon>Agaricomycotina</taxon>
        <taxon>Agaricomycetes</taxon>
        <taxon>Agaricomycetidae</taxon>
        <taxon>Agaricales</taxon>
        <taxon>Agaricineae</taxon>
        <taxon>Psathyrellaceae</taxon>
        <taxon>Coprinellus</taxon>
    </lineage>
</organism>
<keyword evidence="1" id="KW-1133">Transmembrane helix</keyword>
<sequence>MGSIAPVSSAHKPCKQRLQCASFTLPRFLKTHVLNRLLFTTLVVVLALTHLPFARAALQNATVDDEYGDSLTKTKPRFLPTTGGVWEGEECAGCRVKPDPTQTFRNTYLAATI</sequence>
<dbReference type="EMBL" id="QPFP01000001">
    <property type="protein sequence ID" value="TEB39484.1"/>
    <property type="molecule type" value="Genomic_DNA"/>
</dbReference>
<keyword evidence="1" id="KW-0812">Transmembrane</keyword>
<reference evidence="2 3" key="1">
    <citation type="journal article" date="2019" name="Nat. Ecol. Evol.">
        <title>Megaphylogeny resolves global patterns of mushroom evolution.</title>
        <authorList>
            <person name="Varga T."/>
            <person name="Krizsan K."/>
            <person name="Foldi C."/>
            <person name="Dima B."/>
            <person name="Sanchez-Garcia M."/>
            <person name="Sanchez-Ramirez S."/>
            <person name="Szollosi G.J."/>
            <person name="Szarkandi J.G."/>
            <person name="Papp V."/>
            <person name="Albert L."/>
            <person name="Andreopoulos W."/>
            <person name="Angelini C."/>
            <person name="Antonin V."/>
            <person name="Barry K.W."/>
            <person name="Bougher N.L."/>
            <person name="Buchanan P."/>
            <person name="Buyck B."/>
            <person name="Bense V."/>
            <person name="Catcheside P."/>
            <person name="Chovatia M."/>
            <person name="Cooper J."/>
            <person name="Damon W."/>
            <person name="Desjardin D."/>
            <person name="Finy P."/>
            <person name="Geml J."/>
            <person name="Haridas S."/>
            <person name="Hughes K."/>
            <person name="Justo A."/>
            <person name="Karasinski D."/>
            <person name="Kautmanova I."/>
            <person name="Kiss B."/>
            <person name="Kocsube S."/>
            <person name="Kotiranta H."/>
            <person name="LaButti K.M."/>
            <person name="Lechner B.E."/>
            <person name="Liimatainen K."/>
            <person name="Lipzen A."/>
            <person name="Lukacs Z."/>
            <person name="Mihaltcheva S."/>
            <person name="Morgado L.N."/>
            <person name="Niskanen T."/>
            <person name="Noordeloos M.E."/>
            <person name="Ohm R.A."/>
            <person name="Ortiz-Santana B."/>
            <person name="Ovrebo C."/>
            <person name="Racz N."/>
            <person name="Riley R."/>
            <person name="Savchenko A."/>
            <person name="Shiryaev A."/>
            <person name="Soop K."/>
            <person name="Spirin V."/>
            <person name="Szebenyi C."/>
            <person name="Tomsovsky M."/>
            <person name="Tulloss R.E."/>
            <person name="Uehling J."/>
            <person name="Grigoriev I.V."/>
            <person name="Vagvolgyi C."/>
            <person name="Papp T."/>
            <person name="Martin F.M."/>
            <person name="Miettinen O."/>
            <person name="Hibbett D.S."/>
            <person name="Nagy L.G."/>
        </authorList>
    </citation>
    <scope>NUCLEOTIDE SEQUENCE [LARGE SCALE GENOMIC DNA]</scope>
    <source>
        <strain evidence="2 3">FP101781</strain>
    </source>
</reference>